<keyword evidence="1" id="KW-0732">Signal</keyword>
<sequence>MKKQFIKKLLAITGLLSISTISIYSQTQTENYIQSKTCLNGDCTQKSEMITYFDGLGRAKQIINVKATTTGKDLVTPITYDIFGRQTKDILPVPIATQNSSIHSGVTDENTANSYYGVSNAYSEKQLENSPLDRVLQQGQAGDVWKLGSGHTTKYKYESNAGNEVKQFVTSTSINTGGSVSNTVTSIALATGSGFHNAGTLYKNTVTDEDGNPVTQFENARGQTLLIRRNDGSQNIDTYYVYNEYNQKAFVIPSKAVQQIEQNNNVISQSILDELCYQYRYDGKDREVEKKLPGKGWEYTVYDKAGRPILSQDINLRAQGKWMITKYDQLGRVAYTGLLTGAEERIVYQYMINNMIITETPTTSGFNKNGIMVYYTDNYFTGAMSAVLTVNYYDSYPRDTKEFPPSKILDQFVINADATSNGGVSTSGMPTASYVKNIEDDNWTKTYFYYDTKGRKVGEKSWNHLGGYTKKDFKIDFSGMVEESYTWHLKSPLDTEVKIKERFVYDNQKRIIKQYHQVNTNPEELLVENAYNEIGQLVNKKTGNTTGTPLQSVDLSYNIRGWLTKVNDPSSLNGKLFAYEIKYQNPTYSNISAGKYNGNISEIDWASADDGKFRRYNYQYDGLD</sequence>
<feature type="non-terminal residue" evidence="3">
    <location>
        <position position="624"/>
    </location>
</feature>
<dbReference type="InterPro" id="IPR045619">
    <property type="entry name" value="DUF6443"/>
</dbReference>
<evidence type="ECO:0000313" key="3">
    <source>
        <dbReference type="EMBL" id="REC70179.1"/>
    </source>
</evidence>
<reference evidence="3 4" key="1">
    <citation type="journal article" date="2010" name="Syst. Appl. Microbiol.">
        <title>Four new species of Chryseobacterium from the rhizosphere of coastal sand dune plants, Chryseobacterium elymi sp. nov., Chryseobacterium hagamense sp. nov., Chryseobacterium lathyri sp. nov. and Chryseobacterium rhizosphaerae sp. nov.</title>
        <authorList>
            <person name="Cho S.H."/>
            <person name="Lee K.S."/>
            <person name="Shin D.S."/>
            <person name="Han J.H."/>
            <person name="Park K.S."/>
            <person name="Lee C.H."/>
            <person name="Park K.H."/>
            <person name="Kim S.B."/>
        </authorList>
    </citation>
    <scope>NUCLEOTIDE SEQUENCE [LARGE SCALE GENOMIC DNA]</scope>
    <source>
        <strain evidence="3 4">KCTC 22548</strain>
    </source>
</reference>
<evidence type="ECO:0000259" key="2">
    <source>
        <dbReference type="Pfam" id="PF20041"/>
    </source>
</evidence>
<dbReference type="Gene3D" id="2.180.10.10">
    <property type="entry name" value="RHS repeat-associated core"/>
    <property type="match status" value="1"/>
</dbReference>
<protein>
    <submittedName>
        <fullName evidence="3">RHS repeat-associated core domain-containing protein</fullName>
    </submittedName>
</protein>
<comment type="caution">
    <text evidence="3">The sequence shown here is derived from an EMBL/GenBank/DDBJ whole genome shotgun (WGS) entry which is preliminary data.</text>
</comment>
<feature type="chain" id="PRO_5046838596" evidence="1">
    <location>
        <begin position="25"/>
        <end position="624"/>
    </location>
</feature>
<feature type="domain" description="DUF6443" evidence="2">
    <location>
        <begin position="30"/>
        <end position="158"/>
    </location>
</feature>
<dbReference type="Pfam" id="PF20041">
    <property type="entry name" value="DUF6443"/>
    <property type="match status" value="1"/>
</dbReference>
<organism evidence="3 4">
    <name type="scientific">Chryseobacterium rhizosphaerae</name>
    <dbReference type="NCBI Taxonomy" id="395937"/>
    <lineage>
        <taxon>Bacteria</taxon>
        <taxon>Pseudomonadati</taxon>
        <taxon>Bacteroidota</taxon>
        <taxon>Flavobacteriia</taxon>
        <taxon>Flavobacteriales</taxon>
        <taxon>Weeksellaceae</taxon>
        <taxon>Chryseobacterium group</taxon>
        <taxon>Chryseobacterium</taxon>
    </lineage>
</organism>
<evidence type="ECO:0000256" key="1">
    <source>
        <dbReference type="SAM" id="SignalP"/>
    </source>
</evidence>
<gene>
    <name evidence="3" type="ORF">DRF57_22465</name>
</gene>
<name>A0ABX9IEW2_9FLAO</name>
<evidence type="ECO:0000313" key="4">
    <source>
        <dbReference type="Proteomes" id="UP000256491"/>
    </source>
</evidence>
<proteinExistence type="predicted"/>
<dbReference type="RefSeq" id="WP_241508043.1">
    <property type="nucleotide sequence ID" value="NZ_QNUF01000044.1"/>
</dbReference>
<dbReference type="Proteomes" id="UP000256491">
    <property type="component" value="Unassembled WGS sequence"/>
</dbReference>
<dbReference type="EMBL" id="QNUF01000044">
    <property type="protein sequence ID" value="REC70179.1"/>
    <property type="molecule type" value="Genomic_DNA"/>
</dbReference>
<accession>A0ABX9IEW2</accession>
<feature type="signal peptide" evidence="1">
    <location>
        <begin position="1"/>
        <end position="24"/>
    </location>
</feature>
<keyword evidence="4" id="KW-1185">Reference proteome</keyword>